<keyword evidence="2" id="KW-0732">Signal</keyword>
<protein>
    <submittedName>
        <fullName evidence="4">Uncharacterized protein</fullName>
    </submittedName>
</protein>
<reference evidence="4" key="1">
    <citation type="submission" date="2023-03" db="EMBL/GenBank/DDBJ databases">
        <title>Edaphobacter sp.</title>
        <authorList>
            <person name="Huber K.J."/>
            <person name="Papendorf J."/>
            <person name="Pilke C."/>
            <person name="Bunk B."/>
            <person name="Sproeer C."/>
            <person name="Pester M."/>
        </authorList>
    </citation>
    <scope>NUCLEOTIDE SEQUENCE</scope>
    <source>
        <strain evidence="3">DSM 109919</strain>
        <strain evidence="4">DSM 109920</strain>
    </source>
</reference>
<proteinExistence type="predicted"/>
<evidence type="ECO:0000313" key="4">
    <source>
        <dbReference type="EMBL" id="XBH12232.1"/>
    </source>
</evidence>
<gene>
    <name evidence="3" type="ORF">P4G45_11055</name>
    <name evidence="4" type="ORF">P8936_11000</name>
</gene>
<dbReference type="AlphaFoldDB" id="A0AAU7D2Q8"/>
<feature type="chain" id="PRO_5043288767" evidence="2">
    <location>
        <begin position="20"/>
        <end position="440"/>
    </location>
</feature>
<feature type="region of interest" description="Disordered" evidence="1">
    <location>
        <begin position="31"/>
        <end position="51"/>
    </location>
</feature>
<dbReference type="EMBL" id="CP121194">
    <property type="protein sequence ID" value="XBH09028.1"/>
    <property type="molecule type" value="Genomic_DNA"/>
</dbReference>
<accession>A0AAU7D2Q8</accession>
<dbReference type="KEGG" id="epl:P4G45_11055"/>
<feature type="signal peptide" evidence="2">
    <location>
        <begin position="1"/>
        <end position="19"/>
    </location>
</feature>
<evidence type="ECO:0000256" key="2">
    <source>
        <dbReference type="SAM" id="SignalP"/>
    </source>
</evidence>
<sequence>MNKLRCLRLVAVLSTSILAVSLPAQTTSDNSWDIGAQQSSGSSAAADDTSSSVVENQQTRLAAALDGTGLISLGSNVPSHLLFGATVSGGWDSNPNILRNGVASQFYTVSPYFAIQATRPRSQYLLQYQFTATGHNSNYAEQTLNVASVHIIENPTERWNLDFESMGSFGQDSIRFMGAQQTVPVGQVPGTGPDSASYLTNGGNVTYVSASFGSTFRMSARNSLQLSVANDVSRYTGYLGSNSIATAHFSFDRDLSLTRKASVYVQDSHYYGSLHCESYGGGLEFRWTPRENTLITLGGGPQLDTPECGIQQGFSYSLSMSTSLSGKSQMYLLSGRQPATSFLGPGLWQESVSAGYQRQVTHAGAISFDVGYVRSDAAKTVNSYKASYYDCVYTYAMSNRLRSSYTYRGYIGGSGGSYIDRNLFMFSLDWTPSRALSFVR</sequence>
<feature type="compositionally biased region" description="Low complexity" evidence="1">
    <location>
        <begin position="35"/>
        <end position="51"/>
    </location>
</feature>
<name>A0AAU7D2Q8_9BACT</name>
<evidence type="ECO:0000256" key="1">
    <source>
        <dbReference type="SAM" id="MobiDB-lite"/>
    </source>
</evidence>
<organism evidence="4">
    <name type="scientific">Edaphobacter paludis</name>
    <dbReference type="NCBI Taxonomy" id="3035702"/>
    <lineage>
        <taxon>Bacteria</taxon>
        <taxon>Pseudomonadati</taxon>
        <taxon>Acidobacteriota</taxon>
        <taxon>Terriglobia</taxon>
        <taxon>Terriglobales</taxon>
        <taxon>Acidobacteriaceae</taxon>
        <taxon>Edaphobacter</taxon>
    </lineage>
</organism>
<dbReference type="RefSeq" id="WP_348266537.1">
    <property type="nucleotide sequence ID" value="NZ_CP121194.1"/>
</dbReference>
<accession>A0AAU7CVL7</accession>
<dbReference type="EMBL" id="CP121195">
    <property type="protein sequence ID" value="XBH12232.1"/>
    <property type="molecule type" value="Genomic_DNA"/>
</dbReference>
<evidence type="ECO:0000313" key="3">
    <source>
        <dbReference type="EMBL" id="XBH09028.1"/>
    </source>
</evidence>